<gene>
    <name evidence="1" type="ORF">Tci_017610</name>
</gene>
<dbReference type="AlphaFoldDB" id="A0A6L2KA75"/>
<dbReference type="PANTHER" id="PTHR48449:SF1">
    <property type="entry name" value="DUF1985 DOMAIN-CONTAINING PROTEIN"/>
    <property type="match status" value="1"/>
</dbReference>
<dbReference type="EMBL" id="BKCJ010002011">
    <property type="protein sequence ID" value="GEU45632.1"/>
    <property type="molecule type" value="Genomic_DNA"/>
</dbReference>
<proteinExistence type="predicted"/>
<dbReference type="PANTHER" id="PTHR48449">
    <property type="entry name" value="DUF1985 DOMAIN-CONTAINING PROTEIN"/>
    <property type="match status" value="1"/>
</dbReference>
<sequence length="309" mass="36626">MVSEPEGSLSVTKPMVEEGIKVAINPKHPDQTVMIGSTLTEEGRNRQKKRGQAADRIQAIHEEVGKLVEAGIIKEEPPVLVTCRSRLSLIKTIREQISSTPWEALFRKTCFVWFLDLDDWSKNCVIIHLMLEYWDDYNNEDDPIPFRRRVFSSAKDGLEDRRRVPDWILRLENDRDSWDKYPWGLYVWLTMYYQLRDANVTRCPSLYATEPKKDVDHKAYSVFGFIWAFKTWILESFRVGANDYYTRYRRYPRVVAWRSKRKFYRHMLHGFFHDRIEDRTDPDWTVPFRFGSIVDDTPNCEGLAQNSIQ</sequence>
<comment type="caution">
    <text evidence="1">The sequence shown here is derived from an EMBL/GenBank/DDBJ whole genome shotgun (WGS) entry which is preliminary data.</text>
</comment>
<name>A0A6L2KA75_TANCI</name>
<protein>
    <submittedName>
        <fullName evidence="1">Phospholipase-like protein</fullName>
    </submittedName>
</protein>
<reference evidence="1" key="1">
    <citation type="journal article" date="2019" name="Sci. Rep.">
        <title>Draft genome of Tanacetum cinerariifolium, the natural source of mosquito coil.</title>
        <authorList>
            <person name="Yamashiro T."/>
            <person name="Shiraishi A."/>
            <person name="Satake H."/>
            <person name="Nakayama K."/>
        </authorList>
    </citation>
    <scope>NUCLEOTIDE SEQUENCE</scope>
</reference>
<organism evidence="1">
    <name type="scientific">Tanacetum cinerariifolium</name>
    <name type="common">Dalmatian daisy</name>
    <name type="synonym">Chrysanthemum cinerariifolium</name>
    <dbReference type="NCBI Taxonomy" id="118510"/>
    <lineage>
        <taxon>Eukaryota</taxon>
        <taxon>Viridiplantae</taxon>
        <taxon>Streptophyta</taxon>
        <taxon>Embryophyta</taxon>
        <taxon>Tracheophyta</taxon>
        <taxon>Spermatophyta</taxon>
        <taxon>Magnoliopsida</taxon>
        <taxon>eudicotyledons</taxon>
        <taxon>Gunneridae</taxon>
        <taxon>Pentapetalae</taxon>
        <taxon>asterids</taxon>
        <taxon>campanulids</taxon>
        <taxon>Asterales</taxon>
        <taxon>Asteraceae</taxon>
        <taxon>Asteroideae</taxon>
        <taxon>Anthemideae</taxon>
        <taxon>Anthemidinae</taxon>
        <taxon>Tanacetum</taxon>
    </lineage>
</organism>
<accession>A0A6L2KA75</accession>
<evidence type="ECO:0000313" key="1">
    <source>
        <dbReference type="EMBL" id="GEU45632.1"/>
    </source>
</evidence>